<feature type="transmembrane region" description="Helical" evidence="13">
    <location>
        <begin position="247"/>
        <end position="272"/>
    </location>
</feature>
<feature type="compositionally biased region" description="Basic and acidic residues" evidence="12">
    <location>
        <begin position="352"/>
        <end position="373"/>
    </location>
</feature>
<feature type="transmembrane region" description="Helical" evidence="13">
    <location>
        <begin position="75"/>
        <end position="99"/>
    </location>
</feature>
<feature type="region of interest" description="Disordered" evidence="12">
    <location>
        <begin position="336"/>
        <end position="373"/>
    </location>
</feature>
<keyword evidence="5 13" id="KW-1133">Transmembrane helix</keyword>
<evidence type="ECO:0000256" key="8">
    <source>
        <dbReference type="ARBA" id="ARBA00023170"/>
    </source>
</evidence>
<evidence type="ECO:0000256" key="1">
    <source>
        <dbReference type="ARBA" id="ARBA00004651"/>
    </source>
</evidence>
<protein>
    <submittedName>
        <fullName evidence="15">Leukotriene B4 receptor 1-like</fullName>
    </submittedName>
</protein>
<comment type="subcellular location">
    <subcellularLocation>
        <location evidence="1">Cell membrane</location>
        <topology evidence="1">Multi-pass membrane protein</topology>
    </subcellularLocation>
</comment>
<name>A0ABR0Y4U8_HUSHU</name>
<keyword evidence="6" id="KW-0297">G-protein coupled receptor</keyword>
<keyword evidence="16" id="KW-1185">Reference proteome</keyword>
<evidence type="ECO:0000256" key="9">
    <source>
        <dbReference type="ARBA" id="ARBA00023180"/>
    </source>
</evidence>
<dbReference type="SUPFAM" id="SSF81321">
    <property type="entry name" value="Family A G protein-coupled receptor-like"/>
    <property type="match status" value="1"/>
</dbReference>
<evidence type="ECO:0000256" key="7">
    <source>
        <dbReference type="ARBA" id="ARBA00023136"/>
    </source>
</evidence>
<dbReference type="PRINTS" id="PR00237">
    <property type="entry name" value="GPCRRHODOPSN"/>
</dbReference>
<dbReference type="PANTHER" id="PTHR24225:SF72">
    <property type="entry name" value="G-PROTEIN COUPLED RECEPTORS FAMILY 1 PROFILE DOMAIN-CONTAINING PROTEIN-RELATED"/>
    <property type="match status" value="1"/>
</dbReference>
<comment type="caution">
    <text evidence="15">The sequence shown here is derived from an EMBL/GenBank/DDBJ whole genome shotgun (WGS) entry which is preliminary data.</text>
</comment>
<dbReference type="PROSITE" id="PS50262">
    <property type="entry name" value="G_PROTEIN_RECEP_F1_2"/>
    <property type="match status" value="1"/>
</dbReference>
<keyword evidence="7 13" id="KW-0472">Membrane</keyword>
<sequence>MDFKASDSLCENSSAMDDNETIFPEEEESIVSNEASTIIGTLILTLVFLIGVPGNLFIIWSILFRIRKRSVTCLLILNLALADGTLMLLTPFFIVYLALQDWVFGIVLCKTLFYLCCMNMYASIFVITLLSLDRLAAVAWPHKVPVLRKKGLVIKVLIILWMMTLAFAVPAVVYRTIRSDPEGGRARENRTVCLAFHQSRGHEVFQYGFETFFGFVVPFSVIVGSYGYILRHLRSSKFQRRIRSEKLILAIVVMFGVLWLPYHVVNLIQVVAVLSPEDLQSRLDHVWKSCRAVTSALAFISSCMNPVLYTFAGKGYMKTAGLNFMAKLFEGTAPDSADKKARQAKDQSPQPSKERICQESVELERSKDTSTVE</sequence>
<evidence type="ECO:0000256" key="10">
    <source>
        <dbReference type="ARBA" id="ARBA00023224"/>
    </source>
</evidence>
<dbReference type="Gene3D" id="1.20.1070.10">
    <property type="entry name" value="Rhodopsin 7-helix transmembrane proteins"/>
    <property type="match status" value="1"/>
</dbReference>
<evidence type="ECO:0000313" key="16">
    <source>
        <dbReference type="Proteomes" id="UP001369086"/>
    </source>
</evidence>
<keyword evidence="9" id="KW-0325">Glycoprotein</keyword>
<gene>
    <name evidence="15" type="ORF">HHUSO_G34610</name>
</gene>
<dbReference type="InterPro" id="IPR017452">
    <property type="entry name" value="GPCR_Rhodpsn_7TM"/>
</dbReference>
<keyword evidence="4 13" id="KW-0812">Transmembrane</keyword>
<feature type="transmembrane region" description="Helical" evidence="13">
    <location>
        <begin position="204"/>
        <end position="226"/>
    </location>
</feature>
<comment type="similarity">
    <text evidence="11">Belongs to the chemokine-like receptor (CMKLR) family.</text>
</comment>
<feature type="transmembrane region" description="Helical" evidence="13">
    <location>
        <begin position="292"/>
        <end position="312"/>
    </location>
</feature>
<dbReference type="InterPro" id="IPR000826">
    <property type="entry name" value="Formyl_rcpt-rel"/>
</dbReference>
<accession>A0ABR0Y4U8</accession>
<organism evidence="15 16">
    <name type="scientific">Huso huso</name>
    <name type="common">Beluga</name>
    <name type="synonym">Acipenser huso</name>
    <dbReference type="NCBI Taxonomy" id="61971"/>
    <lineage>
        <taxon>Eukaryota</taxon>
        <taxon>Metazoa</taxon>
        <taxon>Chordata</taxon>
        <taxon>Craniata</taxon>
        <taxon>Vertebrata</taxon>
        <taxon>Euteleostomi</taxon>
        <taxon>Actinopterygii</taxon>
        <taxon>Chondrostei</taxon>
        <taxon>Acipenseriformes</taxon>
        <taxon>Acipenseridae</taxon>
        <taxon>Huso</taxon>
    </lineage>
</organism>
<evidence type="ECO:0000256" key="5">
    <source>
        <dbReference type="ARBA" id="ARBA00022989"/>
    </source>
</evidence>
<evidence type="ECO:0000256" key="11">
    <source>
        <dbReference type="ARBA" id="ARBA00025736"/>
    </source>
</evidence>
<evidence type="ECO:0000259" key="14">
    <source>
        <dbReference type="PROSITE" id="PS50262"/>
    </source>
</evidence>
<evidence type="ECO:0000256" key="3">
    <source>
        <dbReference type="ARBA" id="ARBA00022553"/>
    </source>
</evidence>
<dbReference type="Proteomes" id="UP001369086">
    <property type="component" value="Unassembled WGS sequence"/>
</dbReference>
<proteinExistence type="inferred from homology"/>
<keyword evidence="3" id="KW-0597">Phosphoprotein</keyword>
<feature type="transmembrane region" description="Helical" evidence="13">
    <location>
        <begin position="111"/>
        <end position="132"/>
    </location>
</feature>
<dbReference type="EMBL" id="JAHFZB010000048">
    <property type="protein sequence ID" value="KAK6467619.1"/>
    <property type="molecule type" value="Genomic_DNA"/>
</dbReference>
<reference evidence="15 16" key="1">
    <citation type="submission" date="2021-05" db="EMBL/GenBank/DDBJ databases">
        <authorList>
            <person name="Zahm M."/>
            <person name="Klopp C."/>
            <person name="Cabau C."/>
            <person name="Kuhl H."/>
            <person name="Suciu R."/>
            <person name="Ciorpac M."/>
            <person name="Holostenco D."/>
            <person name="Gessner J."/>
            <person name="Wuertz S."/>
            <person name="Hohne C."/>
            <person name="Stock M."/>
            <person name="Gislard M."/>
            <person name="Lluch J."/>
            <person name="Milhes M."/>
            <person name="Lampietro C."/>
            <person name="Lopez Roques C."/>
            <person name="Donnadieu C."/>
            <person name="Du K."/>
            <person name="Schartl M."/>
            <person name="Guiguen Y."/>
        </authorList>
    </citation>
    <scope>NUCLEOTIDE SEQUENCE [LARGE SCALE GENOMIC DNA]</scope>
    <source>
        <strain evidence="15">Hh-F2</strain>
        <tissue evidence="15">Blood</tissue>
    </source>
</reference>
<keyword evidence="2" id="KW-1003">Cell membrane</keyword>
<evidence type="ECO:0000256" key="13">
    <source>
        <dbReference type="SAM" id="Phobius"/>
    </source>
</evidence>
<dbReference type="Pfam" id="PF00001">
    <property type="entry name" value="7tm_1"/>
    <property type="match status" value="1"/>
</dbReference>
<feature type="transmembrane region" description="Helical" evidence="13">
    <location>
        <begin position="152"/>
        <end position="174"/>
    </location>
</feature>
<dbReference type="InterPro" id="IPR000276">
    <property type="entry name" value="GPCR_Rhodpsn"/>
</dbReference>
<feature type="compositionally biased region" description="Basic and acidic residues" evidence="12">
    <location>
        <begin position="336"/>
        <end position="345"/>
    </location>
</feature>
<feature type="transmembrane region" description="Helical" evidence="13">
    <location>
        <begin position="38"/>
        <end position="63"/>
    </location>
</feature>
<evidence type="ECO:0000256" key="4">
    <source>
        <dbReference type="ARBA" id="ARBA00022692"/>
    </source>
</evidence>
<evidence type="ECO:0000256" key="6">
    <source>
        <dbReference type="ARBA" id="ARBA00023040"/>
    </source>
</evidence>
<dbReference type="PRINTS" id="PR01476">
    <property type="entry name" value="LTBRECEPTOR"/>
</dbReference>
<dbReference type="InterPro" id="IPR003981">
    <property type="entry name" value="Leukotriene_B4_rcpt"/>
</dbReference>
<keyword evidence="10" id="KW-0807">Transducer</keyword>
<evidence type="ECO:0000256" key="12">
    <source>
        <dbReference type="SAM" id="MobiDB-lite"/>
    </source>
</evidence>
<evidence type="ECO:0000313" key="15">
    <source>
        <dbReference type="EMBL" id="KAK6467619.1"/>
    </source>
</evidence>
<feature type="domain" description="G-protein coupled receptors family 1 profile" evidence="14">
    <location>
        <begin position="54"/>
        <end position="309"/>
    </location>
</feature>
<dbReference type="PANTHER" id="PTHR24225">
    <property type="entry name" value="CHEMOTACTIC RECEPTOR"/>
    <property type="match status" value="1"/>
</dbReference>
<keyword evidence="8" id="KW-0675">Receptor</keyword>
<evidence type="ECO:0000256" key="2">
    <source>
        <dbReference type="ARBA" id="ARBA00022475"/>
    </source>
</evidence>